<feature type="non-terminal residue" evidence="1">
    <location>
        <position position="1"/>
    </location>
</feature>
<dbReference type="GO" id="GO:0005524">
    <property type="term" value="F:ATP binding"/>
    <property type="evidence" value="ECO:0007669"/>
    <property type="project" value="InterPro"/>
</dbReference>
<dbReference type="AlphaFoldDB" id="A0A8S2YTM4"/>
<dbReference type="GO" id="GO:0006886">
    <property type="term" value="P:intracellular protein transport"/>
    <property type="evidence" value="ECO:0007669"/>
    <property type="project" value="InterPro"/>
</dbReference>
<gene>
    <name evidence="1" type="ORF">SMN809_LOCUS38544</name>
</gene>
<name>A0A8S2YTM4_9BILA</name>
<comment type="caution">
    <text evidence="1">The sequence shown here is derived from an EMBL/GenBank/DDBJ whole genome shotgun (WGS) entry which is preliminary data.</text>
</comment>
<evidence type="ECO:0000313" key="1">
    <source>
        <dbReference type="EMBL" id="CAF4587616.1"/>
    </source>
</evidence>
<organism evidence="1 2">
    <name type="scientific">Rotaria magnacalcarata</name>
    <dbReference type="NCBI Taxonomy" id="392030"/>
    <lineage>
        <taxon>Eukaryota</taxon>
        <taxon>Metazoa</taxon>
        <taxon>Spiralia</taxon>
        <taxon>Gnathifera</taxon>
        <taxon>Rotifera</taxon>
        <taxon>Eurotatoria</taxon>
        <taxon>Bdelloidea</taxon>
        <taxon>Philodinida</taxon>
        <taxon>Philodinidae</taxon>
        <taxon>Rotaria</taxon>
    </lineage>
</organism>
<accession>A0A8S2YTM4</accession>
<proteinExistence type="predicted"/>
<dbReference type="Gene3D" id="3.40.50.300">
    <property type="entry name" value="P-loop containing nucleotide triphosphate hydrolases"/>
    <property type="match status" value="1"/>
</dbReference>
<dbReference type="SUPFAM" id="SSF52540">
    <property type="entry name" value="P-loop containing nucleoside triphosphate hydrolases"/>
    <property type="match status" value="1"/>
</dbReference>
<evidence type="ECO:0000313" key="2">
    <source>
        <dbReference type="Proteomes" id="UP000676336"/>
    </source>
</evidence>
<reference evidence="1" key="1">
    <citation type="submission" date="2021-02" db="EMBL/GenBank/DDBJ databases">
        <authorList>
            <person name="Nowell W R."/>
        </authorList>
    </citation>
    <scope>NUCLEOTIDE SEQUENCE</scope>
</reference>
<dbReference type="InterPro" id="IPR027417">
    <property type="entry name" value="P-loop_NTPase"/>
</dbReference>
<protein>
    <submittedName>
        <fullName evidence="1">Uncharacterized protein</fullName>
    </submittedName>
</protein>
<dbReference type="GO" id="GO:0006605">
    <property type="term" value="P:protein targeting"/>
    <property type="evidence" value="ECO:0007669"/>
    <property type="project" value="InterPro"/>
</dbReference>
<dbReference type="PANTHER" id="PTHR30612:SF0">
    <property type="entry name" value="CHLOROPLAST PROTEIN-TRANSPORTING ATPASE"/>
    <property type="match status" value="1"/>
</dbReference>
<dbReference type="Proteomes" id="UP000676336">
    <property type="component" value="Unassembled WGS sequence"/>
</dbReference>
<sequence>HGDEKSEINREIQEIYNLQSYQDNPFKCVYSHLHDIIPLLLYTWSIANKTQFPKDSQIVALLLFIHSRGKGLLKLIRTGEEKTLIAVDVVSSNRDLAIEGERKCRSFFELLKLESGHEILFMEKLEHFKEIFWKKNLIIKKIFGERYAKRHECLIVDEVDNMCLDRARHVLYFSHEIESLKWLETLFINIWAVVLTTETKDADDMSKSIDEISKFMEKSVENNNIYVPKYLHKFVKYKLKCWVDSAF</sequence>
<dbReference type="EMBL" id="CAJOBI010100948">
    <property type="protein sequence ID" value="CAF4587616.1"/>
    <property type="molecule type" value="Genomic_DNA"/>
</dbReference>
<dbReference type="InterPro" id="IPR000185">
    <property type="entry name" value="SecA"/>
</dbReference>
<dbReference type="PANTHER" id="PTHR30612">
    <property type="entry name" value="SECA INNER MEMBRANE COMPONENT OF SEC PROTEIN SECRETION SYSTEM"/>
    <property type="match status" value="1"/>
</dbReference>